<dbReference type="AlphaFoldDB" id="A0A1Y1S6H2"/>
<keyword evidence="2" id="KW-1133">Transmembrane helix</keyword>
<organism evidence="3 4">
    <name type="scientific">Enterospora canceri</name>
    <dbReference type="NCBI Taxonomy" id="1081671"/>
    <lineage>
        <taxon>Eukaryota</taxon>
        <taxon>Fungi</taxon>
        <taxon>Fungi incertae sedis</taxon>
        <taxon>Microsporidia</taxon>
        <taxon>Enterocytozoonidae</taxon>
        <taxon>Enterospora</taxon>
    </lineage>
</organism>
<evidence type="ECO:0000313" key="4">
    <source>
        <dbReference type="Proteomes" id="UP000192639"/>
    </source>
</evidence>
<dbReference type="VEuPathDB" id="MicrosporidiaDB:ECANGB1_1253"/>
<protein>
    <submittedName>
        <fullName evidence="3">Uncharacterized protein</fullName>
    </submittedName>
</protein>
<evidence type="ECO:0000256" key="1">
    <source>
        <dbReference type="SAM" id="MobiDB-lite"/>
    </source>
</evidence>
<comment type="caution">
    <text evidence="3">The sequence shown here is derived from an EMBL/GenBank/DDBJ whole genome shotgun (WGS) entry which is preliminary data.</text>
</comment>
<proteinExistence type="predicted"/>
<sequence>MKVHRDSNNTLLIILIIILLLIISGGAFGYFIHQNKNKSDDKEVKPKSRSKKSETETRPTDDPSKSLKAKKDKKAAKKERDLLETKYKKAVDALNEKYKEKMDEYNAKAEKDNNDMKAKMEEIAAHNARLLNTREATERRNAEAKQQELIDQFNQFSKQREDQLAKYKAQKDAEVAQLKEAQVEIGKKYEQRMKKQKQDADEVEKLQENFNNTLAQQENAAQEYIRKLLEYQEKEKQNMMQRYVIEMEKMREAQNRPNPAVGAPPNPQIRYQIHQNAISYHPQGTNVAPGYKIPNLPQHLEPKPVFKAPEYERISEPREKEEESTSSGLVMEPIDTKHCTEFEGAQYIQYVNKLITKKWLVAIDSDNIDNVMKVHLDAIAIFLRFVNLNKINLSPDTQVVIMKLYKKRIESICKFVETDKLSTLYNKRRSIEDVFGGSIENFPLPFYEIAEETIRIIVPPTFMNHCMADYPFMNAMKRAKDDILGVLGKRMLGNRKPNFIKARKLIVWNITLTIKSYACLGLKEGAHEIANKANELFMQVDGDQYFNIPDYAFFTQTVTNIFKNKE</sequence>
<feature type="compositionally biased region" description="Basic and acidic residues" evidence="1">
    <location>
        <begin position="37"/>
        <end position="65"/>
    </location>
</feature>
<keyword evidence="2" id="KW-0472">Membrane</keyword>
<name>A0A1Y1S6H2_9MICR</name>
<keyword evidence="2" id="KW-0812">Transmembrane</keyword>
<evidence type="ECO:0000256" key="2">
    <source>
        <dbReference type="SAM" id="Phobius"/>
    </source>
</evidence>
<feature type="region of interest" description="Disordered" evidence="1">
    <location>
        <begin position="37"/>
        <end position="81"/>
    </location>
</feature>
<dbReference type="Proteomes" id="UP000192639">
    <property type="component" value="Unassembled WGS sequence"/>
</dbReference>
<evidence type="ECO:0000313" key="3">
    <source>
        <dbReference type="EMBL" id="ORD94016.1"/>
    </source>
</evidence>
<feature type="compositionally biased region" description="Basic residues" evidence="1">
    <location>
        <begin position="67"/>
        <end position="77"/>
    </location>
</feature>
<gene>
    <name evidence="3" type="ORF">ECANGB1_1253</name>
</gene>
<keyword evidence="4" id="KW-1185">Reference proteome</keyword>
<accession>A0A1Y1S6H2</accession>
<feature type="transmembrane region" description="Helical" evidence="2">
    <location>
        <begin position="12"/>
        <end position="32"/>
    </location>
</feature>
<dbReference type="EMBL" id="LWDP01000035">
    <property type="protein sequence ID" value="ORD94016.1"/>
    <property type="molecule type" value="Genomic_DNA"/>
</dbReference>
<reference evidence="3 4" key="1">
    <citation type="journal article" date="2017" name="Environ. Microbiol.">
        <title>Decay of the glycolytic pathway and adaptation to intranuclear parasitism within Enterocytozoonidae microsporidia.</title>
        <authorList>
            <person name="Wiredu Boakye D."/>
            <person name="Jaroenlak P."/>
            <person name="Prachumwat A."/>
            <person name="Williams T.A."/>
            <person name="Bateman K.S."/>
            <person name="Itsathitphaisarn O."/>
            <person name="Sritunyalucksana K."/>
            <person name="Paszkiewicz K.H."/>
            <person name="Moore K.A."/>
            <person name="Stentiford G.D."/>
            <person name="Williams B.A."/>
        </authorList>
    </citation>
    <scope>NUCLEOTIDE SEQUENCE [LARGE SCALE GENOMIC DNA]</scope>
    <source>
        <strain evidence="3 4">GB1</strain>
    </source>
</reference>